<evidence type="ECO:0000256" key="2">
    <source>
        <dbReference type="ARBA" id="ARBA00022737"/>
    </source>
</evidence>
<dbReference type="GO" id="GO:0005886">
    <property type="term" value="C:plasma membrane"/>
    <property type="evidence" value="ECO:0007669"/>
    <property type="project" value="TreeGrafter"/>
</dbReference>
<protein>
    <submittedName>
        <fullName evidence="4">Uncharacterized protein</fullName>
    </submittedName>
</protein>
<dbReference type="PANTHER" id="PTHR24369">
    <property type="entry name" value="ANTIGEN BSP, PUTATIVE-RELATED"/>
    <property type="match status" value="1"/>
</dbReference>
<accession>A0AAV2A302</accession>
<evidence type="ECO:0000256" key="1">
    <source>
        <dbReference type="ARBA" id="ARBA00022614"/>
    </source>
</evidence>
<keyword evidence="2" id="KW-0677">Repeat</keyword>
<dbReference type="InterPro" id="IPR003591">
    <property type="entry name" value="Leu-rich_rpt_typical-subtyp"/>
</dbReference>
<evidence type="ECO:0000313" key="5">
    <source>
        <dbReference type="Proteomes" id="UP001497382"/>
    </source>
</evidence>
<reference evidence="4 5" key="1">
    <citation type="submission" date="2024-04" db="EMBL/GenBank/DDBJ databases">
        <authorList>
            <person name="Rising A."/>
            <person name="Reimegard J."/>
            <person name="Sonavane S."/>
            <person name="Akerstrom W."/>
            <person name="Nylinder S."/>
            <person name="Hedman E."/>
            <person name="Kallberg Y."/>
        </authorList>
    </citation>
    <scope>NUCLEOTIDE SEQUENCE [LARGE SCALE GENOMIC DNA]</scope>
</reference>
<evidence type="ECO:0000313" key="4">
    <source>
        <dbReference type="EMBL" id="CAL1278425.1"/>
    </source>
</evidence>
<dbReference type="EMBL" id="CAXIEN010000112">
    <property type="protein sequence ID" value="CAL1278425.1"/>
    <property type="molecule type" value="Genomic_DNA"/>
</dbReference>
<dbReference type="AlphaFoldDB" id="A0AAV2A302"/>
<dbReference type="Proteomes" id="UP001497382">
    <property type="component" value="Unassembled WGS sequence"/>
</dbReference>
<proteinExistence type="predicted"/>
<sequence>MAPARNLSLAYRTFVMALLWPAVALAASMASLDSCPVTNNHCTCLFKGLFYSLRCNSMSEMADFRAVLPSIGENAAVLELDSVHLDFLPLNDLSNSSLHTFIVGNSSFQRLLNTSGVHQPAVNLHHLSLENVTFQEKVQWGQFSNLTGLQVLFVYNTSVQNVIPNDFSQYLSKHLVSLTVTESNITRIERNSLKLLTNLTALRISYNNLRTFCRDVLPQATKLEQLRLDSNRIHTLPAGVFADLPNLSLVSLSNNTLSTLPQDVFGPLWKPHVYLDLRGNPVKCDRRLLWTVTSQSKPERIIGKCVHPKQHFGKNIGDLTEQELNF</sequence>
<name>A0AAV2A302_9ARAC</name>
<feature type="signal peptide" evidence="3">
    <location>
        <begin position="1"/>
        <end position="26"/>
    </location>
</feature>
<feature type="chain" id="PRO_5043976700" evidence="3">
    <location>
        <begin position="27"/>
        <end position="326"/>
    </location>
</feature>
<dbReference type="SUPFAM" id="SSF52058">
    <property type="entry name" value="L domain-like"/>
    <property type="match status" value="1"/>
</dbReference>
<keyword evidence="3" id="KW-0732">Signal</keyword>
<keyword evidence="5" id="KW-1185">Reference proteome</keyword>
<dbReference type="InterPro" id="IPR032675">
    <property type="entry name" value="LRR_dom_sf"/>
</dbReference>
<comment type="caution">
    <text evidence="4">The sequence shown here is derived from an EMBL/GenBank/DDBJ whole genome shotgun (WGS) entry which is preliminary data.</text>
</comment>
<organism evidence="4 5">
    <name type="scientific">Larinioides sclopetarius</name>
    <dbReference type="NCBI Taxonomy" id="280406"/>
    <lineage>
        <taxon>Eukaryota</taxon>
        <taxon>Metazoa</taxon>
        <taxon>Ecdysozoa</taxon>
        <taxon>Arthropoda</taxon>
        <taxon>Chelicerata</taxon>
        <taxon>Arachnida</taxon>
        <taxon>Araneae</taxon>
        <taxon>Araneomorphae</taxon>
        <taxon>Entelegynae</taxon>
        <taxon>Araneoidea</taxon>
        <taxon>Araneidae</taxon>
        <taxon>Larinioides</taxon>
    </lineage>
</organism>
<gene>
    <name evidence="4" type="ORF">LARSCL_LOCUS9771</name>
</gene>
<dbReference type="InterPro" id="IPR050541">
    <property type="entry name" value="LRR_TM_domain-containing"/>
</dbReference>
<dbReference type="SMART" id="SM00369">
    <property type="entry name" value="LRR_TYP"/>
    <property type="match status" value="3"/>
</dbReference>
<dbReference type="PANTHER" id="PTHR24369:SF172">
    <property type="entry name" value="LEUCINE RICH REPEAT AND FIBRONECTIN TYPE III DOMAIN CONTAINING 2"/>
    <property type="match status" value="1"/>
</dbReference>
<dbReference type="InterPro" id="IPR001611">
    <property type="entry name" value="Leu-rich_rpt"/>
</dbReference>
<dbReference type="Gene3D" id="3.80.10.10">
    <property type="entry name" value="Ribonuclease Inhibitor"/>
    <property type="match status" value="2"/>
</dbReference>
<keyword evidence="1" id="KW-0433">Leucine-rich repeat</keyword>
<evidence type="ECO:0000256" key="3">
    <source>
        <dbReference type="SAM" id="SignalP"/>
    </source>
</evidence>
<dbReference type="Pfam" id="PF13855">
    <property type="entry name" value="LRR_8"/>
    <property type="match status" value="1"/>
</dbReference>